<keyword evidence="11 12" id="KW-0326">Glycosidase</keyword>
<dbReference type="GO" id="GO:0006285">
    <property type="term" value="P:base-excision repair, AP site formation"/>
    <property type="evidence" value="ECO:0007669"/>
    <property type="project" value="TreeGrafter"/>
</dbReference>
<dbReference type="KEGG" id="cmv:CMUST_14725"/>
<feature type="binding site" evidence="12">
    <location>
        <position position="200"/>
    </location>
    <ligand>
        <name>[4Fe-4S] cluster</name>
        <dbReference type="ChEBI" id="CHEBI:49883"/>
    </ligand>
</feature>
<dbReference type="STRING" id="571915.CMUST_14725"/>
<comment type="similarity">
    <text evidence="1 12">Belongs to the Nth/MutY family.</text>
</comment>
<keyword evidence="14" id="KW-0255">Endonuclease</keyword>
<dbReference type="InterPro" id="IPR000445">
    <property type="entry name" value="HhH_motif"/>
</dbReference>
<dbReference type="PANTHER" id="PTHR10359:SF18">
    <property type="entry name" value="ENDONUCLEASE III"/>
    <property type="match status" value="1"/>
</dbReference>
<keyword evidence="10 12" id="KW-0456">Lyase</keyword>
<dbReference type="AlphaFoldDB" id="A0A0G3H5X9"/>
<dbReference type="CDD" id="cd00056">
    <property type="entry name" value="ENDO3c"/>
    <property type="match status" value="1"/>
</dbReference>
<keyword evidence="15" id="KW-1185">Reference proteome</keyword>
<feature type="binding site" evidence="12">
    <location>
        <position position="203"/>
    </location>
    <ligand>
        <name>[4Fe-4S] cluster</name>
        <dbReference type="ChEBI" id="CHEBI:49883"/>
    </ligand>
</feature>
<dbReference type="InterPro" id="IPR003651">
    <property type="entry name" value="Endonuclease3_FeS-loop_motif"/>
</dbReference>
<dbReference type="GO" id="GO:0140078">
    <property type="term" value="F:class I DNA-(apurinic or apyrimidinic site) endonuclease activity"/>
    <property type="evidence" value="ECO:0007669"/>
    <property type="project" value="UniProtKB-EC"/>
</dbReference>
<dbReference type="SMART" id="SM00478">
    <property type="entry name" value="ENDO3c"/>
    <property type="match status" value="1"/>
</dbReference>
<evidence type="ECO:0000256" key="9">
    <source>
        <dbReference type="ARBA" id="ARBA00023204"/>
    </source>
</evidence>
<evidence type="ECO:0000313" key="15">
    <source>
        <dbReference type="Proteomes" id="UP000035199"/>
    </source>
</evidence>
<dbReference type="FunFam" id="1.10.1670.10:FF:000001">
    <property type="entry name" value="Endonuclease III"/>
    <property type="match status" value="1"/>
</dbReference>
<dbReference type="Pfam" id="PF10576">
    <property type="entry name" value="EndIII_4Fe-2S"/>
    <property type="match status" value="1"/>
</dbReference>
<evidence type="ECO:0000259" key="13">
    <source>
        <dbReference type="SMART" id="SM00478"/>
    </source>
</evidence>
<evidence type="ECO:0000256" key="2">
    <source>
        <dbReference type="ARBA" id="ARBA00022485"/>
    </source>
</evidence>
<keyword evidence="8 12" id="KW-0238">DNA-binding</keyword>
<name>A0A0G3H5X9_9CORY</name>
<accession>A0A0G3H5X9</accession>
<dbReference type="GO" id="GO:0003677">
    <property type="term" value="F:DNA binding"/>
    <property type="evidence" value="ECO:0007669"/>
    <property type="project" value="UniProtKB-UniRule"/>
</dbReference>
<dbReference type="PROSITE" id="PS01155">
    <property type="entry name" value="ENDONUCLEASE_III_2"/>
    <property type="match status" value="1"/>
</dbReference>
<dbReference type="InterPro" id="IPR003265">
    <property type="entry name" value="HhH-GPD_domain"/>
</dbReference>
<feature type="domain" description="HhH-GPD" evidence="13">
    <location>
        <begin position="44"/>
        <end position="191"/>
    </location>
</feature>
<dbReference type="GO" id="GO:0046872">
    <property type="term" value="F:metal ion binding"/>
    <property type="evidence" value="ECO:0007669"/>
    <property type="project" value="UniProtKB-KW"/>
</dbReference>
<dbReference type="Pfam" id="PF00633">
    <property type="entry name" value="HHH"/>
    <property type="match status" value="1"/>
</dbReference>
<dbReference type="InterPro" id="IPR011257">
    <property type="entry name" value="DNA_glycosylase"/>
</dbReference>
<keyword evidence="9 12" id="KW-0234">DNA repair</keyword>
<sequence length="242" mass="26876">MTQPQCKTQNRATTLNQELARGYPNARCELNYDNPLQLLIATILSAQSTDTRVNQVTPTLFAEYPTAQALAAATPEHLQAIIRPTGLHSTKTKQLIQLGQQLVKQHNGTVPDTRDQLTKLPGVGRKTANVVLGNAYGQPALSVDTHFARIVKRFELTEEDTPEKIEKDISSLLGKSEWTIFSHRVIFHGRRLCHSRNPACGVCFLAKMCPSYGIGETDPVRAQNRIKTDTAERQHLLQLASL</sequence>
<proteinExistence type="inferred from homology"/>
<dbReference type="PATRIC" id="fig|571915.4.peg.3164"/>
<dbReference type="RefSeq" id="WP_047263107.1">
    <property type="nucleotide sequence ID" value="NZ_CP011542.1"/>
</dbReference>
<keyword evidence="4 12" id="KW-0227">DNA damage</keyword>
<dbReference type="InterPro" id="IPR004036">
    <property type="entry name" value="Endonuclease-III-like_CS2"/>
</dbReference>
<evidence type="ECO:0000256" key="6">
    <source>
        <dbReference type="ARBA" id="ARBA00023004"/>
    </source>
</evidence>
<dbReference type="InterPro" id="IPR004035">
    <property type="entry name" value="Endouclease-III_FeS-bd_BS"/>
</dbReference>
<dbReference type="Proteomes" id="UP000035199">
    <property type="component" value="Chromosome"/>
</dbReference>
<evidence type="ECO:0000256" key="11">
    <source>
        <dbReference type="ARBA" id="ARBA00023295"/>
    </source>
</evidence>
<dbReference type="SUPFAM" id="SSF48150">
    <property type="entry name" value="DNA-glycosylase"/>
    <property type="match status" value="1"/>
</dbReference>
<comment type="function">
    <text evidence="12">DNA repair enzyme that has both DNA N-glycosylase activity and AP-lyase activity. The DNA N-glycosylase activity releases various damaged pyrimidines from DNA by cleaving the N-glycosidic bond, leaving an AP (apurinic/apyrimidinic) site. The AP-lyase activity cleaves the phosphodiester bond 3' to the AP site by a beta-elimination, leaving a 3'-terminal unsaturated sugar and a product with a terminal 5'-phosphate.</text>
</comment>
<keyword evidence="6 12" id="KW-0408">Iron</keyword>
<keyword evidence="3 12" id="KW-0479">Metal-binding</keyword>
<dbReference type="PIRSF" id="PIRSF001435">
    <property type="entry name" value="Nth"/>
    <property type="match status" value="1"/>
</dbReference>
<evidence type="ECO:0000256" key="3">
    <source>
        <dbReference type="ARBA" id="ARBA00022723"/>
    </source>
</evidence>
<evidence type="ECO:0000256" key="7">
    <source>
        <dbReference type="ARBA" id="ARBA00023014"/>
    </source>
</evidence>
<evidence type="ECO:0000256" key="1">
    <source>
        <dbReference type="ARBA" id="ARBA00008343"/>
    </source>
</evidence>
<keyword evidence="14" id="KW-0540">Nuclease</keyword>
<dbReference type="OrthoDB" id="9800977at2"/>
<dbReference type="EC" id="4.2.99.18" evidence="12"/>
<dbReference type="Gene3D" id="1.10.340.30">
    <property type="entry name" value="Hypothetical protein, domain 2"/>
    <property type="match status" value="1"/>
</dbReference>
<reference evidence="14 15" key="1">
    <citation type="journal article" date="2015" name="Genome Announc.">
        <title>Complete Genome Sequence of the Type Strain Corynebacterium mustelae DSM 45274, Isolated from Various Tissues of a Male Ferret with Lethal Sepsis.</title>
        <authorList>
            <person name="Ruckert C."/>
            <person name="Eimer J."/>
            <person name="Winkler A."/>
            <person name="Tauch A."/>
        </authorList>
    </citation>
    <scope>NUCLEOTIDE SEQUENCE [LARGE SCALE GENOMIC DNA]</scope>
    <source>
        <strain evidence="14 15">DSM 45274</strain>
    </source>
</reference>
<dbReference type="GO" id="GO:0019104">
    <property type="term" value="F:DNA N-glycosylase activity"/>
    <property type="evidence" value="ECO:0007669"/>
    <property type="project" value="UniProtKB-UniRule"/>
</dbReference>
<comment type="cofactor">
    <cofactor evidence="12">
        <name>[4Fe-4S] cluster</name>
        <dbReference type="ChEBI" id="CHEBI:49883"/>
    </cofactor>
    <text evidence="12">Binds 1 [4Fe-4S] cluster.</text>
</comment>
<keyword evidence="5 12" id="KW-0378">Hydrolase</keyword>
<feature type="binding site" evidence="12">
    <location>
        <position position="193"/>
    </location>
    <ligand>
        <name>[4Fe-4S] cluster</name>
        <dbReference type="ChEBI" id="CHEBI:49883"/>
    </ligand>
</feature>
<dbReference type="FunFam" id="1.10.340.30:FF:000001">
    <property type="entry name" value="Endonuclease III"/>
    <property type="match status" value="1"/>
</dbReference>
<evidence type="ECO:0000313" key="14">
    <source>
        <dbReference type="EMBL" id="AKK07238.1"/>
    </source>
</evidence>
<evidence type="ECO:0000256" key="4">
    <source>
        <dbReference type="ARBA" id="ARBA00022763"/>
    </source>
</evidence>
<reference evidence="15" key="2">
    <citation type="submission" date="2015-05" db="EMBL/GenBank/DDBJ databases">
        <title>Complete genome sequence of Corynebacterium mustelae DSM 45274, isolated from various tissues of a male ferret with lethal sepsis.</title>
        <authorList>
            <person name="Ruckert C."/>
            <person name="Albersmeier A."/>
            <person name="Winkler A."/>
            <person name="Tauch A."/>
        </authorList>
    </citation>
    <scope>NUCLEOTIDE SEQUENCE [LARGE SCALE GENOMIC DNA]</scope>
    <source>
        <strain evidence="15">DSM 45274</strain>
    </source>
</reference>
<protein>
    <recommendedName>
        <fullName evidence="12">Endonuclease III</fullName>
        <ecNumber evidence="12">4.2.99.18</ecNumber>
    </recommendedName>
    <alternativeName>
        <fullName evidence="12">DNA-(apurinic or apyrimidinic site) lyase</fullName>
    </alternativeName>
</protein>
<dbReference type="GO" id="GO:0051539">
    <property type="term" value="F:4 iron, 4 sulfur cluster binding"/>
    <property type="evidence" value="ECO:0007669"/>
    <property type="project" value="UniProtKB-UniRule"/>
</dbReference>
<comment type="catalytic activity">
    <reaction evidence="12">
        <text>2'-deoxyribonucleotide-(2'-deoxyribose 5'-phosphate)-2'-deoxyribonucleotide-DNA = a 3'-end 2'-deoxyribonucleotide-(2,3-dehydro-2,3-deoxyribose 5'-phosphate)-DNA + a 5'-end 5'-phospho-2'-deoxyribonucleoside-DNA + H(+)</text>
        <dbReference type="Rhea" id="RHEA:66592"/>
        <dbReference type="Rhea" id="RHEA-COMP:13180"/>
        <dbReference type="Rhea" id="RHEA-COMP:16897"/>
        <dbReference type="Rhea" id="RHEA-COMP:17067"/>
        <dbReference type="ChEBI" id="CHEBI:15378"/>
        <dbReference type="ChEBI" id="CHEBI:136412"/>
        <dbReference type="ChEBI" id="CHEBI:157695"/>
        <dbReference type="ChEBI" id="CHEBI:167181"/>
        <dbReference type="EC" id="4.2.99.18"/>
    </reaction>
</comment>
<evidence type="ECO:0000256" key="5">
    <source>
        <dbReference type="ARBA" id="ARBA00022801"/>
    </source>
</evidence>
<gene>
    <name evidence="12 14" type="primary">nth</name>
    <name evidence="14" type="ORF">CMUST_14725</name>
</gene>
<evidence type="ECO:0000256" key="8">
    <source>
        <dbReference type="ARBA" id="ARBA00023125"/>
    </source>
</evidence>
<evidence type="ECO:0000256" key="12">
    <source>
        <dbReference type="HAMAP-Rule" id="MF_00942"/>
    </source>
</evidence>
<dbReference type="Pfam" id="PF00730">
    <property type="entry name" value="HhH-GPD"/>
    <property type="match status" value="1"/>
</dbReference>
<dbReference type="HAMAP" id="MF_00942">
    <property type="entry name" value="Nth"/>
    <property type="match status" value="1"/>
</dbReference>
<evidence type="ECO:0000256" key="10">
    <source>
        <dbReference type="ARBA" id="ARBA00023239"/>
    </source>
</evidence>
<dbReference type="PROSITE" id="PS00764">
    <property type="entry name" value="ENDONUCLEASE_III_1"/>
    <property type="match status" value="1"/>
</dbReference>
<organism evidence="14 15">
    <name type="scientific">Corynebacterium mustelae</name>
    <dbReference type="NCBI Taxonomy" id="571915"/>
    <lineage>
        <taxon>Bacteria</taxon>
        <taxon>Bacillati</taxon>
        <taxon>Actinomycetota</taxon>
        <taxon>Actinomycetes</taxon>
        <taxon>Mycobacteriales</taxon>
        <taxon>Corynebacteriaceae</taxon>
        <taxon>Corynebacterium</taxon>
    </lineage>
</organism>
<dbReference type="SMART" id="SM00525">
    <property type="entry name" value="FES"/>
    <property type="match status" value="1"/>
</dbReference>
<dbReference type="InterPro" id="IPR023170">
    <property type="entry name" value="HhH_base_excis_C"/>
</dbReference>
<dbReference type="NCBIfam" id="TIGR01083">
    <property type="entry name" value="nth"/>
    <property type="match status" value="1"/>
</dbReference>
<dbReference type="PANTHER" id="PTHR10359">
    <property type="entry name" value="A/G-SPECIFIC ADENINE GLYCOSYLASE/ENDONUCLEASE III"/>
    <property type="match status" value="1"/>
</dbReference>
<dbReference type="Gene3D" id="1.10.1670.10">
    <property type="entry name" value="Helix-hairpin-Helix base-excision DNA repair enzymes (C-terminal)"/>
    <property type="match status" value="1"/>
</dbReference>
<feature type="binding site" evidence="12">
    <location>
        <position position="209"/>
    </location>
    <ligand>
        <name>[4Fe-4S] cluster</name>
        <dbReference type="ChEBI" id="CHEBI:49883"/>
    </ligand>
</feature>
<keyword evidence="7 12" id="KW-0411">Iron-sulfur</keyword>
<keyword evidence="2 12" id="KW-0004">4Fe-4S</keyword>
<dbReference type="InterPro" id="IPR005759">
    <property type="entry name" value="Nth"/>
</dbReference>
<dbReference type="EMBL" id="CP011542">
    <property type="protein sequence ID" value="AKK07238.1"/>
    <property type="molecule type" value="Genomic_DNA"/>
</dbReference>